<dbReference type="Proteomes" id="UP001298681">
    <property type="component" value="Unassembled WGS sequence"/>
</dbReference>
<sequence>MSYKINDKTLINEMCSDIRKTVQAQYKVLEDTLKERGQQLPDDFAHPLDDEIVGKDGILAKLLSDRDTAISYSKAGKLDDLWRLLLNKSIVCLRYYDTREPFQSNPNKAIVAYGIDKLNEYHQRYTEFEGLMYGSSAYYRDHVFHAIRVWMLGIFCLLKKMNEDQPFIEKLTLDGGAEPPSKIGFFEYISMWTIIALCHDLGYPLEKAEQILDKTRKMMREFVPSPNIWNNFGYSGTQDNINEYVLKFISTKMKKTTASEKLDGADESENEFWGRIQPKYYLKYAKSLEGFQHGIISTIIIYKMLLYFLESDFNLNDDYIYKNEDARQFYIRREILRAIAAHTCPDAYNIHITTFPSLLFLCDEFQEWGRKTWNELYTGLKEDSISLEIEKFCCEEVNIQETINLDSVEEAEIVVQNISRVFERQYSLYKTTFRDGQYTAKRDFTLAKTMIFSLKDDGAEKREIIIRFGLPKSEASYFEVDLSNIGDEKETYKESISKKILKKMYSKDLQFKM</sequence>
<evidence type="ECO:0000313" key="2">
    <source>
        <dbReference type="Proteomes" id="UP001298681"/>
    </source>
</evidence>
<evidence type="ECO:0000313" key="1">
    <source>
        <dbReference type="EMBL" id="MCG4610549.1"/>
    </source>
</evidence>
<dbReference type="EMBL" id="JAKNHQ010000006">
    <property type="protein sequence ID" value="MCG4610549.1"/>
    <property type="molecule type" value="Genomic_DNA"/>
</dbReference>
<accession>A0ABS9MIB6</accession>
<proteinExistence type="predicted"/>
<protein>
    <submittedName>
        <fullName evidence="1">Uncharacterized protein</fullName>
    </submittedName>
</protein>
<gene>
    <name evidence="1" type="ORF">L0P57_06330</name>
</gene>
<name>A0ABS9MIB6_9FIRM</name>
<dbReference type="RefSeq" id="WP_087188898.1">
    <property type="nucleotide sequence ID" value="NZ_JAKNHQ010000006.1"/>
</dbReference>
<organism evidence="1 2">
    <name type="scientific">Anaeromassilibacillus senegalensis</name>
    <dbReference type="NCBI Taxonomy" id="1673717"/>
    <lineage>
        <taxon>Bacteria</taxon>
        <taxon>Bacillati</taxon>
        <taxon>Bacillota</taxon>
        <taxon>Clostridia</taxon>
        <taxon>Eubacteriales</taxon>
        <taxon>Acutalibacteraceae</taxon>
        <taxon>Anaeromassilibacillus</taxon>
    </lineage>
</organism>
<comment type="caution">
    <text evidence="1">The sequence shown here is derived from an EMBL/GenBank/DDBJ whole genome shotgun (WGS) entry which is preliminary data.</text>
</comment>
<reference evidence="1 2" key="1">
    <citation type="submission" date="2022-01" db="EMBL/GenBank/DDBJ databases">
        <title>Collection of gut derived symbiotic bacterial strains cultured from healthy donors.</title>
        <authorList>
            <person name="Lin H."/>
            <person name="Kohout C."/>
            <person name="Waligurski E."/>
            <person name="Pamer E.G."/>
        </authorList>
    </citation>
    <scope>NUCLEOTIDE SEQUENCE [LARGE SCALE GENOMIC DNA]</scope>
    <source>
        <strain evidence="1 2">DFI.7.58</strain>
    </source>
</reference>
<keyword evidence="2" id="KW-1185">Reference proteome</keyword>